<dbReference type="InterPro" id="IPR042307">
    <property type="entry name" value="Reeler_sf"/>
</dbReference>
<evidence type="ECO:0000313" key="10">
    <source>
        <dbReference type="EMBL" id="CAD7606531.1"/>
    </source>
</evidence>
<reference evidence="10" key="1">
    <citation type="submission" date="2020-11" db="EMBL/GenBank/DDBJ databases">
        <authorList>
            <person name="Tran Van P."/>
        </authorList>
    </citation>
    <scope>NUCLEOTIDE SEQUENCE</scope>
</reference>
<dbReference type="GO" id="GO:0045087">
    <property type="term" value="P:innate immune response"/>
    <property type="evidence" value="ECO:0007669"/>
    <property type="project" value="UniProtKB-KW"/>
</dbReference>
<dbReference type="PANTHER" id="PTHR45828">
    <property type="entry name" value="CYTOCHROME B561/FERRIC REDUCTASE TRANSMEMBRANE"/>
    <property type="match status" value="1"/>
</dbReference>
<evidence type="ECO:0000256" key="7">
    <source>
        <dbReference type="ARBA" id="ARBA00022859"/>
    </source>
</evidence>
<evidence type="ECO:0000259" key="9">
    <source>
        <dbReference type="PROSITE" id="PS51019"/>
    </source>
</evidence>
<proteinExistence type="inferred from homology"/>
<keyword evidence="7" id="KW-0391">Immunity</keyword>
<keyword evidence="8" id="KW-0044">Antibiotic</keyword>
<dbReference type="GO" id="GO:0042742">
    <property type="term" value="P:defense response to bacterium"/>
    <property type="evidence" value="ECO:0007669"/>
    <property type="project" value="UniProtKB-KW"/>
</dbReference>
<dbReference type="Gene3D" id="2.60.40.4060">
    <property type="entry name" value="Reeler domain"/>
    <property type="match status" value="1"/>
</dbReference>
<gene>
    <name evidence="10" type="ORF">TGEB3V08_LOCUS9893</name>
</gene>
<protein>
    <recommendedName>
        <fullName evidence="9">Reelin domain-containing protein</fullName>
    </recommendedName>
</protein>
<dbReference type="CDD" id="cd08544">
    <property type="entry name" value="Reeler"/>
    <property type="match status" value="1"/>
</dbReference>
<keyword evidence="4" id="KW-0929">Antimicrobial</keyword>
<evidence type="ECO:0000256" key="2">
    <source>
        <dbReference type="ARBA" id="ARBA00008501"/>
    </source>
</evidence>
<dbReference type="InterPro" id="IPR051237">
    <property type="entry name" value="Ferric-chelate_Red/DefProt"/>
</dbReference>
<organism evidence="10">
    <name type="scientific">Timema genevievae</name>
    <name type="common">Walking stick</name>
    <dbReference type="NCBI Taxonomy" id="629358"/>
    <lineage>
        <taxon>Eukaryota</taxon>
        <taxon>Metazoa</taxon>
        <taxon>Ecdysozoa</taxon>
        <taxon>Arthropoda</taxon>
        <taxon>Hexapoda</taxon>
        <taxon>Insecta</taxon>
        <taxon>Pterygota</taxon>
        <taxon>Neoptera</taxon>
        <taxon>Polyneoptera</taxon>
        <taxon>Phasmatodea</taxon>
        <taxon>Timematodea</taxon>
        <taxon>Timematoidea</taxon>
        <taxon>Timematidae</taxon>
        <taxon>Timema</taxon>
    </lineage>
</organism>
<evidence type="ECO:0000256" key="6">
    <source>
        <dbReference type="ARBA" id="ARBA00022729"/>
    </source>
</evidence>
<dbReference type="PANTHER" id="PTHR45828:SF9">
    <property type="entry name" value="CELL WALL INTEGRITY AND STRESS RESPONSE COMPONENT 4-LIKE-RELATED"/>
    <property type="match status" value="1"/>
</dbReference>
<dbReference type="EMBL" id="OE844999">
    <property type="protein sequence ID" value="CAD7606531.1"/>
    <property type="molecule type" value="Genomic_DNA"/>
</dbReference>
<dbReference type="InterPro" id="IPR002861">
    <property type="entry name" value="Reeler_dom"/>
</dbReference>
<comment type="subcellular location">
    <subcellularLocation>
        <location evidence="1">Secreted</location>
    </subcellularLocation>
</comment>
<sequence>MGFLQRNQRKRVYPQFNQRKRVYPQRNQRKCPEPFQQKAGFLWIQTSWCIYDVLCLCISYVLPFYVPASSYALISYVFACYVLAQVRIREEGCQRVVPPTPLSIHHSDKRCKNRALQSGGEHSVVCSRPKTITSDRTMNPRVLMLVVLAAVLGTSHGFKSGAPLKACESMRPEHGAPDQDLATFPFTVTLDTLKISPGGTVKVTIAGPPKFKGYFVQARLGDTIMGQFEASSETKLIDCLNGKQNAATHVNEKEKDAVTLTWRAPKDLQENIRFRVTVAKNGGEYWVGYLTDTVTVA</sequence>
<dbReference type="PROSITE" id="PS51019">
    <property type="entry name" value="REELIN"/>
    <property type="match status" value="1"/>
</dbReference>
<dbReference type="AlphaFoldDB" id="A0A7R9K698"/>
<dbReference type="GO" id="GO:0005576">
    <property type="term" value="C:extracellular region"/>
    <property type="evidence" value="ECO:0007669"/>
    <property type="project" value="UniProtKB-SubCell"/>
</dbReference>
<evidence type="ECO:0000256" key="1">
    <source>
        <dbReference type="ARBA" id="ARBA00004613"/>
    </source>
</evidence>
<evidence type="ECO:0000256" key="5">
    <source>
        <dbReference type="ARBA" id="ARBA00022588"/>
    </source>
</evidence>
<keyword evidence="6" id="KW-0732">Signal</keyword>
<name>A0A7R9K698_TIMGE</name>
<evidence type="ECO:0000256" key="8">
    <source>
        <dbReference type="ARBA" id="ARBA00023022"/>
    </source>
</evidence>
<keyword evidence="5" id="KW-0399">Innate immunity</keyword>
<dbReference type="GO" id="GO:0016020">
    <property type="term" value="C:membrane"/>
    <property type="evidence" value="ECO:0007669"/>
    <property type="project" value="TreeGrafter"/>
</dbReference>
<evidence type="ECO:0000256" key="4">
    <source>
        <dbReference type="ARBA" id="ARBA00022529"/>
    </source>
</evidence>
<evidence type="ECO:0000256" key="3">
    <source>
        <dbReference type="ARBA" id="ARBA00022525"/>
    </source>
</evidence>
<accession>A0A7R9K698</accession>
<dbReference type="Pfam" id="PF02014">
    <property type="entry name" value="Reeler"/>
    <property type="match status" value="1"/>
</dbReference>
<keyword evidence="3" id="KW-0964">Secreted</keyword>
<feature type="domain" description="Reelin" evidence="9">
    <location>
        <begin position="152"/>
        <end position="297"/>
    </location>
</feature>
<comment type="similarity">
    <text evidence="2">Belongs to the insect defense protein family.</text>
</comment>